<name>H0ESJ3_GLAL7</name>
<feature type="region of interest" description="Disordered" evidence="1">
    <location>
        <begin position="28"/>
        <end position="78"/>
    </location>
</feature>
<organism evidence="3 4">
    <name type="scientific">Glarea lozoyensis (strain ATCC 74030 / MF5533)</name>
    <dbReference type="NCBI Taxonomy" id="1104152"/>
    <lineage>
        <taxon>Eukaryota</taxon>
        <taxon>Fungi</taxon>
        <taxon>Dikarya</taxon>
        <taxon>Ascomycota</taxon>
        <taxon>Pezizomycotina</taxon>
        <taxon>Leotiomycetes</taxon>
        <taxon>Helotiales</taxon>
        <taxon>Helotiaceae</taxon>
        <taxon>Glarea</taxon>
    </lineage>
</organism>
<evidence type="ECO:0000313" key="4">
    <source>
        <dbReference type="Proteomes" id="UP000005446"/>
    </source>
</evidence>
<protein>
    <recommendedName>
        <fullName evidence="5">Malate dehydrogenase</fullName>
    </recommendedName>
</protein>
<dbReference type="OrthoDB" id="1859733at2759"/>
<dbReference type="InterPro" id="IPR021851">
    <property type="entry name" value="DUF3455"/>
</dbReference>
<feature type="compositionally biased region" description="Pro residues" evidence="1">
    <location>
        <begin position="34"/>
        <end position="45"/>
    </location>
</feature>
<evidence type="ECO:0000256" key="2">
    <source>
        <dbReference type="SAM" id="SignalP"/>
    </source>
</evidence>
<comment type="caution">
    <text evidence="3">The sequence shown here is derived from an EMBL/GenBank/DDBJ whole genome shotgun (WGS) entry which is preliminary data.</text>
</comment>
<dbReference type="Proteomes" id="UP000005446">
    <property type="component" value="Unassembled WGS sequence"/>
</dbReference>
<gene>
    <name evidence="3" type="ORF">M7I_5682</name>
</gene>
<feature type="compositionally biased region" description="Low complexity" evidence="1">
    <location>
        <begin position="46"/>
        <end position="74"/>
    </location>
</feature>
<keyword evidence="4" id="KW-1185">Reference proteome</keyword>
<proteinExistence type="predicted"/>
<keyword evidence="2" id="KW-0732">Signal</keyword>
<evidence type="ECO:0000313" key="3">
    <source>
        <dbReference type="EMBL" id="EHK98513.1"/>
    </source>
</evidence>
<dbReference type="InParanoid" id="H0ESJ3"/>
<feature type="signal peptide" evidence="2">
    <location>
        <begin position="1"/>
        <end position="22"/>
    </location>
</feature>
<evidence type="ECO:0008006" key="5">
    <source>
        <dbReference type="Google" id="ProtNLM"/>
    </source>
</evidence>
<evidence type="ECO:0000256" key="1">
    <source>
        <dbReference type="SAM" id="MobiDB-lite"/>
    </source>
</evidence>
<dbReference type="AlphaFoldDB" id="H0ESJ3"/>
<dbReference type="Pfam" id="PF11937">
    <property type="entry name" value="DUF3455"/>
    <property type="match status" value="1"/>
</dbReference>
<reference evidence="3 4" key="1">
    <citation type="journal article" date="2012" name="Eukaryot. Cell">
        <title>Genome sequence of the fungus Glarea lozoyensis: the first genome sequence of a species from the Helotiaceae family.</title>
        <authorList>
            <person name="Youssar L."/>
            <person name="Gruening B.A."/>
            <person name="Erxleben A."/>
            <person name="Guenther S."/>
            <person name="Huettel W."/>
        </authorList>
    </citation>
    <scope>NUCLEOTIDE SEQUENCE [LARGE SCALE GENOMIC DNA]</scope>
    <source>
        <strain evidence="4">ATCC 74030 / MF5533</strain>
    </source>
</reference>
<dbReference type="EMBL" id="AGUE01000147">
    <property type="protein sequence ID" value="EHK98513.1"/>
    <property type="molecule type" value="Genomic_DNA"/>
</dbReference>
<feature type="chain" id="PRO_5003532325" description="Malate dehydrogenase" evidence="2">
    <location>
        <begin position="23"/>
        <end position="266"/>
    </location>
</feature>
<dbReference type="PANTHER" id="PTHR35567:SF3">
    <property type="entry name" value="MALATE DEHYDROGENASE"/>
    <property type="match status" value="1"/>
</dbReference>
<dbReference type="HOGENOM" id="CLU_067863_0_0_1"/>
<sequence>MPSLRNVLKGLALSSFIVFSTAAPVKEGDACGPVSPPTPPTPPTTAPIKVTSSSSVPSKTASSSTTTPTASAVPRIPASGAIPDLNGTTLALSYVVIGRGIQNYTCSKAGSVGAAIGAIATLYDATSLAYSNEKMLHTLPALAVNMPEDKAGKYRTAAKALDLKPIGHHYFDFNGTPVFDLNVESKILFAAKKENVNAPANADKGPMGTGAVQWLKLENKVPYSFGTSVGLGAVYRIETAGGVSTLCTADSGVISVPYAAEYWFYS</sequence>
<dbReference type="PANTHER" id="PTHR35567">
    <property type="entry name" value="MALATE DEHYDROGENASE (AFU_ORTHOLOGUE AFUA_2G13800)"/>
    <property type="match status" value="1"/>
</dbReference>
<accession>H0ESJ3</accession>